<evidence type="ECO:0000313" key="5">
    <source>
        <dbReference type="Proteomes" id="UP000657918"/>
    </source>
</evidence>
<name>A0A835MQH9_9ROSI</name>
<feature type="domain" description="PI31 proteasome regulator N-terminal" evidence="3">
    <location>
        <begin position="15"/>
        <end position="147"/>
    </location>
</feature>
<dbReference type="PANTHER" id="PTHR13266:SF1">
    <property type="entry name" value="PROTEASOME INHIBITOR PI31 SUBUNIT"/>
    <property type="match status" value="1"/>
</dbReference>
<comment type="caution">
    <text evidence="4">The sequence shown here is derived from an EMBL/GenBank/DDBJ whole genome shotgun (WGS) entry which is preliminary data.</text>
</comment>
<sequence>MANEKSVMVVIRVARPSFKINHDKFAFAVHVAFLTSGYALTATGSLSESVTLSALSTYESWNEVDGKYAFVYVNLDKEGKRMIMKCLAMNGKLTVSAMPDGLSELVNLEMNIVNYVMENEYTNYSKQYRNLDKLVKKLDEEILSKLDGPSTSSLKASSSYNYHGGRKHPICSINIGELIQKHVKEIRIRPQMVNERGHILRLKRRQFRNQNWSLRDRKFDQPSMDVIVHAIHSTRLGEKSSTHQPKFLGYIKTPRHKRVINDAVNRVVRAAKLLEKILESLQSHLPKAIKV</sequence>
<comment type="similarity">
    <text evidence="1">Belongs to the proteasome inhibitor PI31 family.</text>
</comment>
<dbReference type="Gene3D" id="3.40.1000.30">
    <property type="match status" value="1"/>
</dbReference>
<keyword evidence="5" id="KW-1185">Reference proteome</keyword>
<evidence type="ECO:0000313" key="4">
    <source>
        <dbReference type="EMBL" id="KAF9669696.1"/>
    </source>
</evidence>
<dbReference type="InterPro" id="IPR045128">
    <property type="entry name" value="PI31-like"/>
</dbReference>
<dbReference type="InterPro" id="IPR021625">
    <property type="entry name" value="PI31_Prot_N"/>
</dbReference>
<evidence type="ECO:0000256" key="2">
    <source>
        <dbReference type="ARBA" id="ARBA00022942"/>
    </source>
</evidence>
<dbReference type="EMBL" id="JADGMS010000014">
    <property type="protein sequence ID" value="KAF9669696.1"/>
    <property type="molecule type" value="Genomic_DNA"/>
</dbReference>
<dbReference type="GO" id="GO:0070628">
    <property type="term" value="F:proteasome binding"/>
    <property type="evidence" value="ECO:0007669"/>
    <property type="project" value="InterPro"/>
</dbReference>
<dbReference type="Proteomes" id="UP000657918">
    <property type="component" value="Unassembled WGS sequence"/>
</dbReference>
<dbReference type="GO" id="GO:0004866">
    <property type="term" value="F:endopeptidase inhibitor activity"/>
    <property type="evidence" value="ECO:0007669"/>
    <property type="project" value="InterPro"/>
</dbReference>
<dbReference type="GO" id="GO:0000502">
    <property type="term" value="C:proteasome complex"/>
    <property type="evidence" value="ECO:0007669"/>
    <property type="project" value="UniProtKB-KW"/>
</dbReference>
<reference evidence="4 5" key="1">
    <citation type="submission" date="2020-10" db="EMBL/GenBank/DDBJ databases">
        <title>Plant Genome Project.</title>
        <authorList>
            <person name="Zhang R.-G."/>
        </authorList>
    </citation>
    <scope>NUCLEOTIDE SEQUENCE [LARGE SCALE GENOMIC DNA]</scope>
    <source>
        <strain evidence="4">FAFU-HL-1</strain>
        <tissue evidence="4">Leaf</tissue>
    </source>
</reference>
<dbReference type="Pfam" id="PF11566">
    <property type="entry name" value="PI31_Prot_N"/>
    <property type="match status" value="1"/>
</dbReference>
<dbReference type="GO" id="GO:0043161">
    <property type="term" value="P:proteasome-mediated ubiquitin-dependent protein catabolic process"/>
    <property type="evidence" value="ECO:0007669"/>
    <property type="project" value="InterPro"/>
</dbReference>
<dbReference type="PANTHER" id="PTHR13266">
    <property type="entry name" value="PROTEASOME INHIBITOR"/>
    <property type="match status" value="1"/>
</dbReference>
<accession>A0A835MQH9</accession>
<organism evidence="4 5">
    <name type="scientific">Salix dunnii</name>
    <dbReference type="NCBI Taxonomy" id="1413687"/>
    <lineage>
        <taxon>Eukaryota</taxon>
        <taxon>Viridiplantae</taxon>
        <taxon>Streptophyta</taxon>
        <taxon>Embryophyta</taxon>
        <taxon>Tracheophyta</taxon>
        <taxon>Spermatophyta</taxon>
        <taxon>Magnoliopsida</taxon>
        <taxon>eudicotyledons</taxon>
        <taxon>Gunneridae</taxon>
        <taxon>Pentapetalae</taxon>
        <taxon>rosids</taxon>
        <taxon>fabids</taxon>
        <taxon>Malpighiales</taxon>
        <taxon>Salicaceae</taxon>
        <taxon>Saliceae</taxon>
        <taxon>Salix</taxon>
    </lineage>
</organism>
<evidence type="ECO:0000256" key="1">
    <source>
        <dbReference type="ARBA" id="ARBA00006405"/>
    </source>
</evidence>
<dbReference type="AlphaFoldDB" id="A0A835MQH9"/>
<protein>
    <recommendedName>
        <fullName evidence="3">PI31 proteasome regulator N-terminal domain-containing protein</fullName>
    </recommendedName>
</protein>
<dbReference type="OrthoDB" id="68090at2759"/>
<gene>
    <name evidence="4" type="ORF">SADUNF_Sadunf14G0134100</name>
</gene>
<evidence type="ECO:0000259" key="3">
    <source>
        <dbReference type="Pfam" id="PF11566"/>
    </source>
</evidence>
<proteinExistence type="inferred from homology"/>
<keyword evidence="2" id="KW-0647">Proteasome</keyword>